<name>A0ABR2JL17_9EUKA</name>
<accession>A0ABR2JL17</accession>
<feature type="region of interest" description="Disordered" evidence="1">
    <location>
        <begin position="766"/>
        <end position="801"/>
    </location>
</feature>
<feature type="compositionally biased region" description="Low complexity" evidence="1">
    <location>
        <begin position="331"/>
        <end position="355"/>
    </location>
</feature>
<sequence length="1489" mass="170232">MEDESIHELTDELQKFTSFDYPENIRSLANDAVSFFRRGNAPLPINDPESHVVRMIWTIFMNPKLAKSSPNTIVVVLKCISTDLFNSGALDRVLKGIIMVTSSEASIDCDAAAILLEHSENHITDHFPHMILIQITLSMLLSMMSHKDEMISSTTFASFPQVLDSLVKKVEGYSNSNDNLDEKAQSDNKELFSQFKISIENQKLNFDKQFDQFDHNPFIYILYLLFNDLTAIALDQKAKWLMLPENYKKSHLPTLIFDVLENIVHVYHTLIEKEPQLISLFEPAVIQSMYDSKALQFIICFIDIYLESHKSLCNGLFEEFLSRIPTHKNTNVTITSNNTANTNNEPSSENLSSSNKKAGNSTIKPMKGLKGFNQKNKKGKQHNSNSGSGNEPIQEEKAALSEKNSLTVCDFSLPQLSKQSISSLFFFRSIGTRQDHFASRLFCFCDDDNLLMFSRLLNTLKQYIENQVFAGTEAPPRKKIHLTFKISPLRWANLKTEKAFQKFIQKSPFETVFGIINSFVASSSKTIEQETEAETETECEKDGTQNHSIYQIDEKFGKYLSKKSNLSAIFRIAVLAMRMCTLETFNLPCNLLLNLLRVLKFSTESDGSSISEAFDESFEMICSFAPNIEKDLPIDTQNALQISDKVGLFYTFLRHIAEEQQEICSGKWDKILDSLFKAKIQLELDFASTFSESELESIIQSAVNIKPLPVMFITNLVIANHSQERFMIIWSTLEPLFNKALDDIDIIISARPLATEIINLELNDNSSTASNKSNTSNVSGKGNKNKDKDNDNKTKNTNEAEIKKDSDEKIIQSRNFDSMTLELFLDMMGRAIFNESETYIISMVYTYLSNSKLALEYKERILGQLKQVLTVNADVIKKTWNDLFRILSPANFKNKFTSIEIDDVNSIEKNTIASINTELLQLAFNVLTLLCNDQIHKVPQDSLFNLIDLIISYGSCTVDINLSLSSFDLLWNVARVMNGSSENWKYLMNDVLKLVGDPRSDISQCAVKTFFSLMCTSFEQIPTEVIDYFVSYGFNQILDQFDIDNPKVANSFELALQELAHYSSTFWTSFGKTAAFHDKFLPELIEKAKNFCLTCKNNEIITNSFHFFETMLDCPHLDDDTSELLRKSIQTMTESYLNIKDQNNIIFSCLGRTINLLLFTLKKRNRLETLPRWYPTMKLCITSLTAEGYIHITPQRILDVIPSLFPMCDVEVSSSDIHNNDIDGIEDYDRNSLTVVYSDEKYHSEVAISVFKLLNEFLTSNQKYAIPQFKEFVFDVLCQIYKTQMPNKVRIQFIVICKDLGGDVYSEPLSTLFVDTKIKDLVDTETAPDVFDCFLMIAGRWPKLQEKARDALISVLNKADKEVELKFIHENSRVVPKIILIWQTYFDPKSDNFNQTVYDNCFDYSLKVIDDILTGLQTNTKDQLQVLKFLLEAKSPAKFIEKTKEETNFYHLLKLMIPLTRLITCQNEEIRKLVQDLFEIISNIVSSVM</sequence>
<evidence type="ECO:0000313" key="3">
    <source>
        <dbReference type="Proteomes" id="UP001470230"/>
    </source>
</evidence>
<feature type="region of interest" description="Disordered" evidence="1">
    <location>
        <begin position="331"/>
        <end position="397"/>
    </location>
</feature>
<comment type="caution">
    <text evidence="2">The sequence shown here is derived from an EMBL/GenBank/DDBJ whole genome shotgun (WGS) entry which is preliminary data.</text>
</comment>
<organism evidence="2 3">
    <name type="scientific">Tritrichomonas musculus</name>
    <dbReference type="NCBI Taxonomy" id="1915356"/>
    <lineage>
        <taxon>Eukaryota</taxon>
        <taxon>Metamonada</taxon>
        <taxon>Parabasalia</taxon>
        <taxon>Tritrichomonadida</taxon>
        <taxon>Tritrichomonadidae</taxon>
        <taxon>Tritrichomonas</taxon>
    </lineage>
</organism>
<dbReference type="SUPFAM" id="SSF48371">
    <property type="entry name" value="ARM repeat"/>
    <property type="match status" value="1"/>
</dbReference>
<keyword evidence="3" id="KW-1185">Reference proteome</keyword>
<reference evidence="2 3" key="1">
    <citation type="submission" date="2024-04" db="EMBL/GenBank/DDBJ databases">
        <title>Tritrichomonas musculus Genome.</title>
        <authorList>
            <person name="Alves-Ferreira E."/>
            <person name="Grigg M."/>
            <person name="Lorenzi H."/>
            <person name="Galac M."/>
        </authorList>
    </citation>
    <scope>NUCLEOTIDE SEQUENCE [LARGE SCALE GENOMIC DNA]</scope>
    <source>
        <strain evidence="2 3">EAF2021</strain>
    </source>
</reference>
<proteinExistence type="predicted"/>
<evidence type="ECO:0000313" key="2">
    <source>
        <dbReference type="EMBL" id="KAK8878608.1"/>
    </source>
</evidence>
<protein>
    <submittedName>
        <fullName evidence="2">Endocytosis and vacuole integrity protein</fullName>
    </submittedName>
</protein>
<evidence type="ECO:0000256" key="1">
    <source>
        <dbReference type="SAM" id="MobiDB-lite"/>
    </source>
</evidence>
<feature type="compositionally biased region" description="Low complexity" evidence="1">
    <location>
        <begin position="766"/>
        <end position="782"/>
    </location>
</feature>
<dbReference type="InterPro" id="IPR016024">
    <property type="entry name" value="ARM-type_fold"/>
</dbReference>
<dbReference type="EMBL" id="JAPFFF010000011">
    <property type="protein sequence ID" value="KAK8878608.1"/>
    <property type="molecule type" value="Genomic_DNA"/>
</dbReference>
<feature type="compositionally biased region" description="Basic and acidic residues" evidence="1">
    <location>
        <begin position="784"/>
        <end position="801"/>
    </location>
</feature>
<gene>
    <name evidence="2" type="ORF">M9Y10_005388</name>
</gene>
<dbReference type="Proteomes" id="UP001470230">
    <property type="component" value="Unassembled WGS sequence"/>
</dbReference>